<evidence type="ECO:0000313" key="2">
    <source>
        <dbReference type="Proteomes" id="UP001595075"/>
    </source>
</evidence>
<gene>
    <name evidence="1" type="ORF">VTL71DRAFT_15175</name>
</gene>
<keyword evidence="2" id="KW-1185">Reference proteome</keyword>
<dbReference type="Proteomes" id="UP001595075">
    <property type="component" value="Unassembled WGS sequence"/>
</dbReference>
<proteinExistence type="predicted"/>
<evidence type="ECO:0000313" key="1">
    <source>
        <dbReference type="EMBL" id="KAL2068837.1"/>
    </source>
</evidence>
<comment type="caution">
    <text evidence="1">The sequence shown here is derived from an EMBL/GenBank/DDBJ whole genome shotgun (WGS) entry which is preliminary data.</text>
</comment>
<evidence type="ECO:0008006" key="3">
    <source>
        <dbReference type="Google" id="ProtNLM"/>
    </source>
</evidence>
<dbReference type="EMBL" id="JAZHXI010000008">
    <property type="protein sequence ID" value="KAL2068837.1"/>
    <property type="molecule type" value="Genomic_DNA"/>
</dbReference>
<name>A0ABR4CH43_9HELO</name>
<reference evidence="1 2" key="1">
    <citation type="journal article" date="2024" name="Commun. Biol.">
        <title>Comparative genomic analysis of thermophilic fungi reveals convergent evolutionary adaptations and gene losses.</title>
        <authorList>
            <person name="Steindorff A.S."/>
            <person name="Aguilar-Pontes M.V."/>
            <person name="Robinson A.J."/>
            <person name="Andreopoulos B."/>
            <person name="LaButti K."/>
            <person name="Kuo A."/>
            <person name="Mondo S."/>
            <person name="Riley R."/>
            <person name="Otillar R."/>
            <person name="Haridas S."/>
            <person name="Lipzen A."/>
            <person name="Grimwood J."/>
            <person name="Schmutz J."/>
            <person name="Clum A."/>
            <person name="Reid I.D."/>
            <person name="Moisan M.C."/>
            <person name="Butler G."/>
            <person name="Nguyen T.T.M."/>
            <person name="Dewar K."/>
            <person name="Conant G."/>
            <person name="Drula E."/>
            <person name="Henrissat B."/>
            <person name="Hansel C."/>
            <person name="Singer S."/>
            <person name="Hutchinson M.I."/>
            <person name="de Vries R.P."/>
            <person name="Natvig D.O."/>
            <person name="Powell A.J."/>
            <person name="Tsang A."/>
            <person name="Grigoriev I.V."/>
        </authorList>
    </citation>
    <scope>NUCLEOTIDE SEQUENCE [LARGE SCALE GENOMIC DNA]</scope>
    <source>
        <strain evidence="1 2">CBS 494.80</strain>
    </source>
</reference>
<organism evidence="1 2">
    <name type="scientific">Oculimacula yallundae</name>
    <dbReference type="NCBI Taxonomy" id="86028"/>
    <lineage>
        <taxon>Eukaryota</taxon>
        <taxon>Fungi</taxon>
        <taxon>Dikarya</taxon>
        <taxon>Ascomycota</taxon>
        <taxon>Pezizomycotina</taxon>
        <taxon>Leotiomycetes</taxon>
        <taxon>Helotiales</taxon>
        <taxon>Ploettnerulaceae</taxon>
        <taxon>Oculimacula</taxon>
    </lineage>
</organism>
<protein>
    <recommendedName>
        <fullName evidence="3">Amidase domain-containing protein</fullName>
    </recommendedName>
</protein>
<accession>A0ABR4CH43</accession>
<sequence>MGRKKWDGKFPHQMSVDCTSRPLLGSLEDVTQLESGNDPVVAFLGLLELQRRSLAVQELDVDIEDFKFVAAREDYIVGDGGFPGAIKRHRVDVLVVSTASDIVVTFSALSETPAISLPLGFMPTGTPVKKR</sequence>